<evidence type="ECO:0000313" key="1">
    <source>
        <dbReference type="EMBL" id="KAK9676206.1"/>
    </source>
</evidence>
<dbReference type="EMBL" id="JBDFQZ010000011">
    <property type="protein sequence ID" value="KAK9676206.1"/>
    <property type="molecule type" value="Genomic_DNA"/>
</dbReference>
<name>A0AAW1HIK6_SAPOF</name>
<dbReference type="AlphaFoldDB" id="A0AAW1HIK6"/>
<dbReference type="Proteomes" id="UP001443914">
    <property type="component" value="Unassembled WGS sequence"/>
</dbReference>
<comment type="caution">
    <text evidence="1">The sequence shown here is derived from an EMBL/GenBank/DDBJ whole genome shotgun (WGS) entry which is preliminary data.</text>
</comment>
<accession>A0AAW1HIK6</accession>
<organism evidence="1 2">
    <name type="scientific">Saponaria officinalis</name>
    <name type="common">Common soapwort</name>
    <name type="synonym">Lychnis saponaria</name>
    <dbReference type="NCBI Taxonomy" id="3572"/>
    <lineage>
        <taxon>Eukaryota</taxon>
        <taxon>Viridiplantae</taxon>
        <taxon>Streptophyta</taxon>
        <taxon>Embryophyta</taxon>
        <taxon>Tracheophyta</taxon>
        <taxon>Spermatophyta</taxon>
        <taxon>Magnoliopsida</taxon>
        <taxon>eudicotyledons</taxon>
        <taxon>Gunneridae</taxon>
        <taxon>Pentapetalae</taxon>
        <taxon>Caryophyllales</taxon>
        <taxon>Caryophyllaceae</taxon>
        <taxon>Caryophylleae</taxon>
        <taxon>Saponaria</taxon>
    </lineage>
</organism>
<evidence type="ECO:0000313" key="2">
    <source>
        <dbReference type="Proteomes" id="UP001443914"/>
    </source>
</evidence>
<gene>
    <name evidence="1" type="ORF">RND81_11G061300</name>
</gene>
<sequence length="105" mass="10944">MAAPQSLEGFNGRPSVVDMAVAVGVDGFDCKSAVVDGGGGGFGGDYFGGFEEGSDGFCELFGWDAPAMVNLDDLIGSTDKCHGFHALVVPPLPKVGAWSWEHENY</sequence>
<protein>
    <submittedName>
        <fullName evidence="1">Uncharacterized protein</fullName>
    </submittedName>
</protein>
<reference evidence="1" key="1">
    <citation type="submission" date="2024-03" db="EMBL/GenBank/DDBJ databases">
        <title>WGS assembly of Saponaria officinalis var. Norfolk2.</title>
        <authorList>
            <person name="Jenkins J."/>
            <person name="Shu S."/>
            <person name="Grimwood J."/>
            <person name="Barry K."/>
            <person name="Goodstein D."/>
            <person name="Schmutz J."/>
            <person name="Leebens-Mack J."/>
            <person name="Osbourn A."/>
        </authorList>
    </citation>
    <scope>NUCLEOTIDE SEQUENCE [LARGE SCALE GENOMIC DNA]</scope>
    <source>
        <strain evidence="1">JIC</strain>
    </source>
</reference>
<proteinExistence type="predicted"/>
<keyword evidence="2" id="KW-1185">Reference proteome</keyword>